<keyword evidence="1" id="KW-1133">Transmembrane helix</keyword>
<sequence length="254" mass="29025">MPTQRKRTKFHIWFKNFLLASFIAFVIFAALAVSWYIWRNKSSTSPPESHVEMHPDLKFNISFQKVSFDDLTFQIYFEFAPFNNFTDANRTLLKRIKIRIDDVPQIIRVNSTAKVWRGWGSSANLHGSPGDYPFDEWEGQVLFDAAEDIPSHSATGQNITLLPAKPKMQIAINYDYPSLYGLKGFSILLVTAMWVIISLYTFLTMKFLFFIEKNPQYVQEIIGYSSLGAAMLFAMSSVRSAQPGVPTIACFTDI</sequence>
<gene>
    <name evidence="2" type="ORF">BC936DRAFT_143466</name>
</gene>
<keyword evidence="1" id="KW-0472">Membrane</keyword>
<reference evidence="2 3" key="1">
    <citation type="journal article" date="2018" name="New Phytol.">
        <title>Phylogenomics of Endogonaceae and evolution of mycorrhizas within Mucoromycota.</title>
        <authorList>
            <person name="Chang Y."/>
            <person name="Desiro A."/>
            <person name="Na H."/>
            <person name="Sandor L."/>
            <person name="Lipzen A."/>
            <person name="Clum A."/>
            <person name="Barry K."/>
            <person name="Grigoriev I.V."/>
            <person name="Martin F.M."/>
            <person name="Stajich J.E."/>
            <person name="Smith M.E."/>
            <person name="Bonito G."/>
            <person name="Spatafora J.W."/>
        </authorList>
    </citation>
    <scope>NUCLEOTIDE SEQUENCE [LARGE SCALE GENOMIC DNA]</scope>
    <source>
        <strain evidence="2 3">GMNB39</strain>
    </source>
</reference>
<dbReference type="Proteomes" id="UP000268093">
    <property type="component" value="Unassembled WGS sequence"/>
</dbReference>
<accession>A0A433DNF5</accession>
<dbReference type="AlphaFoldDB" id="A0A433DNF5"/>
<evidence type="ECO:0000313" key="2">
    <source>
        <dbReference type="EMBL" id="RUP52418.1"/>
    </source>
</evidence>
<feature type="transmembrane region" description="Helical" evidence="1">
    <location>
        <begin position="185"/>
        <end position="209"/>
    </location>
</feature>
<keyword evidence="3" id="KW-1185">Reference proteome</keyword>
<proteinExistence type="predicted"/>
<protein>
    <submittedName>
        <fullName evidence="2">Uncharacterized protein</fullName>
    </submittedName>
</protein>
<comment type="caution">
    <text evidence="2">The sequence shown here is derived from an EMBL/GenBank/DDBJ whole genome shotgun (WGS) entry which is preliminary data.</text>
</comment>
<evidence type="ECO:0000313" key="3">
    <source>
        <dbReference type="Proteomes" id="UP000268093"/>
    </source>
</evidence>
<dbReference type="EMBL" id="RBNI01000027">
    <property type="protein sequence ID" value="RUP52418.1"/>
    <property type="molecule type" value="Genomic_DNA"/>
</dbReference>
<feature type="transmembrane region" description="Helical" evidence="1">
    <location>
        <begin position="12"/>
        <end position="38"/>
    </location>
</feature>
<keyword evidence="1" id="KW-0812">Transmembrane</keyword>
<organism evidence="2 3">
    <name type="scientific">Jimgerdemannia flammicorona</name>
    <dbReference type="NCBI Taxonomy" id="994334"/>
    <lineage>
        <taxon>Eukaryota</taxon>
        <taxon>Fungi</taxon>
        <taxon>Fungi incertae sedis</taxon>
        <taxon>Mucoromycota</taxon>
        <taxon>Mucoromycotina</taxon>
        <taxon>Endogonomycetes</taxon>
        <taxon>Endogonales</taxon>
        <taxon>Endogonaceae</taxon>
        <taxon>Jimgerdemannia</taxon>
    </lineage>
</organism>
<evidence type="ECO:0000256" key="1">
    <source>
        <dbReference type="SAM" id="Phobius"/>
    </source>
</evidence>
<name>A0A433DNF5_9FUNG</name>